<organism evidence="2 3">
    <name type="scientific">Periplaneta americana</name>
    <name type="common">American cockroach</name>
    <name type="synonym">Blatta americana</name>
    <dbReference type="NCBI Taxonomy" id="6978"/>
    <lineage>
        <taxon>Eukaryota</taxon>
        <taxon>Metazoa</taxon>
        <taxon>Ecdysozoa</taxon>
        <taxon>Arthropoda</taxon>
        <taxon>Hexapoda</taxon>
        <taxon>Insecta</taxon>
        <taxon>Pterygota</taxon>
        <taxon>Neoptera</taxon>
        <taxon>Polyneoptera</taxon>
        <taxon>Dictyoptera</taxon>
        <taxon>Blattodea</taxon>
        <taxon>Blattoidea</taxon>
        <taxon>Blattidae</taxon>
        <taxon>Blattinae</taxon>
        <taxon>Periplaneta</taxon>
    </lineage>
</organism>
<evidence type="ECO:0000256" key="1">
    <source>
        <dbReference type="ARBA" id="ARBA00004123"/>
    </source>
</evidence>
<comment type="caution">
    <text evidence="2">The sequence shown here is derived from an EMBL/GenBank/DDBJ whole genome shotgun (WGS) entry which is preliminary data.</text>
</comment>
<proteinExistence type="predicted"/>
<dbReference type="Proteomes" id="UP001148838">
    <property type="component" value="Unassembled WGS sequence"/>
</dbReference>
<comment type="subcellular location">
    <subcellularLocation>
        <location evidence="1">Nucleus</location>
    </subcellularLocation>
</comment>
<evidence type="ECO:0008006" key="4">
    <source>
        <dbReference type="Google" id="ProtNLM"/>
    </source>
</evidence>
<dbReference type="InterPro" id="IPR050863">
    <property type="entry name" value="CenT-Element_Derived"/>
</dbReference>
<name>A0ABQ8RVK8_PERAM</name>
<dbReference type="SUPFAM" id="SSF46689">
    <property type="entry name" value="Homeodomain-like"/>
    <property type="match status" value="1"/>
</dbReference>
<dbReference type="InterPro" id="IPR009057">
    <property type="entry name" value="Homeodomain-like_sf"/>
</dbReference>
<dbReference type="PANTHER" id="PTHR19303">
    <property type="entry name" value="TRANSPOSON"/>
    <property type="match status" value="1"/>
</dbReference>
<dbReference type="PANTHER" id="PTHR19303:SF71">
    <property type="entry name" value="ZINC FINGER PHD-TYPE DOMAIN-CONTAINING PROTEIN"/>
    <property type="match status" value="1"/>
</dbReference>
<accession>A0ABQ8RVK8</accession>
<evidence type="ECO:0000313" key="3">
    <source>
        <dbReference type="Proteomes" id="UP001148838"/>
    </source>
</evidence>
<dbReference type="Gene3D" id="1.10.10.60">
    <property type="entry name" value="Homeodomain-like"/>
    <property type="match status" value="1"/>
</dbReference>
<reference evidence="2 3" key="1">
    <citation type="journal article" date="2022" name="Allergy">
        <title>Genome assembly and annotation of Periplaneta americana reveal a comprehensive cockroach allergen profile.</title>
        <authorList>
            <person name="Wang L."/>
            <person name="Xiong Q."/>
            <person name="Saelim N."/>
            <person name="Wang L."/>
            <person name="Nong W."/>
            <person name="Wan A.T."/>
            <person name="Shi M."/>
            <person name="Liu X."/>
            <person name="Cao Q."/>
            <person name="Hui J.H.L."/>
            <person name="Sookrung N."/>
            <person name="Leung T.F."/>
            <person name="Tungtrongchitr A."/>
            <person name="Tsui S.K.W."/>
        </authorList>
    </citation>
    <scope>NUCLEOTIDE SEQUENCE [LARGE SCALE GENOMIC DNA]</scope>
    <source>
        <strain evidence="2">PWHHKU_190912</strain>
    </source>
</reference>
<gene>
    <name evidence="2" type="ORF">ANN_27903</name>
</gene>
<sequence length="257" mass="29018">MPRNYQRKTERGKWSQELLETAIKQVRKGASIRAVSKSTGIPFSSLQERVQKGVFSEPSLGQSPVFSRQQEEEIANHLKVLANMFYGLSPPDLCRAAYEFAERNGIKHNFNKDSCMAGRDWLNGFLQRNPTISVRKPEATSMSRVKGFNRTEMGIFFSNLGEVMDKYNFSPVNIYNIDETGIGTVQEPGNMAPKGQKRVGSVTSWERGKNITIICAMNAAGTFVPPMFIFPRANESNTGKRWTTWGILLLLKKRLDQ</sequence>
<evidence type="ECO:0000313" key="2">
    <source>
        <dbReference type="EMBL" id="KAJ4425707.1"/>
    </source>
</evidence>
<keyword evidence="3" id="KW-1185">Reference proteome</keyword>
<dbReference type="EMBL" id="JAJSOF020000042">
    <property type="protein sequence ID" value="KAJ4425707.1"/>
    <property type="molecule type" value="Genomic_DNA"/>
</dbReference>
<protein>
    <recommendedName>
        <fullName evidence="4">HTH CENPB-type domain-containing protein</fullName>
    </recommendedName>
</protein>